<evidence type="ECO:0000313" key="3">
    <source>
        <dbReference type="Proteomes" id="UP000015105"/>
    </source>
</evidence>
<feature type="transmembrane region" description="Helical" evidence="1">
    <location>
        <begin position="36"/>
        <end position="57"/>
    </location>
</feature>
<sequence length="73" mass="8766">MHLREIWEERKILQPVLLLLLLYCSCFLRFEQTSCYFYLEICASCAISSYMHAYAFIQLVDQALHAFVFIDFF</sequence>
<keyword evidence="3" id="KW-1185">Reference proteome</keyword>
<keyword evidence="1" id="KW-1133">Transmembrane helix</keyword>
<proteinExistence type="predicted"/>
<dbReference type="AlphaFoldDB" id="A0A453E361"/>
<accession>A0A453E361</accession>
<keyword evidence="1" id="KW-0472">Membrane</keyword>
<organism evidence="2 3">
    <name type="scientific">Aegilops tauschii subsp. strangulata</name>
    <name type="common">Goatgrass</name>
    <dbReference type="NCBI Taxonomy" id="200361"/>
    <lineage>
        <taxon>Eukaryota</taxon>
        <taxon>Viridiplantae</taxon>
        <taxon>Streptophyta</taxon>
        <taxon>Embryophyta</taxon>
        <taxon>Tracheophyta</taxon>
        <taxon>Spermatophyta</taxon>
        <taxon>Magnoliopsida</taxon>
        <taxon>Liliopsida</taxon>
        <taxon>Poales</taxon>
        <taxon>Poaceae</taxon>
        <taxon>BOP clade</taxon>
        <taxon>Pooideae</taxon>
        <taxon>Triticodae</taxon>
        <taxon>Triticeae</taxon>
        <taxon>Triticinae</taxon>
        <taxon>Aegilops</taxon>
    </lineage>
</organism>
<evidence type="ECO:0000313" key="2">
    <source>
        <dbReference type="EnsemblPlants" id="AET3Gv20202400.4"/>
    </source>
</evidence>
<keyword evidence="1" id="KW-0812">Transmembrane</keyword>
<reference evidence="3" key="2">
    <citation type="journal article" date="2017" name="Nat. Plants">
        <title>The Aegilops tauschii genome reveals multiple impacts of transposons.</title>
        <authorList>
            <person name="Zhao G."/>
            <person name="Zou C."/>
            <person name="Li K."/>
            <person name="Wang K."/>
            <person name="Li T."/>
            <person name="Gao L."/>
            <person name="Zhang X."/>
            <person name="Wang H."/>
            <person name="Yang Z."/>
            <person name="Liu X."/>
            <person name="Jiang W."/>
            <person name="Mao L."/>
            <person name="Kong X."/>
            <person name="Jiao Y."/>
            <person name="Jia J."/>
        </authorList>
    </citation>
    <scope>NUCLEOTIDE SEQUENCE [LARGE SCALE GENOMIC DNA]</scope>
    <source>
        <strain evidence="3">cv. AL8/78</strain>
    </source>
</reference>
<dbReference type="Proteomes" id="UP000015105">
    <property type="component" value="Chromosome 3D"/>
</dbReference>
<dbReference type="Gramene" id="AET3Gv20202400.4">
    <property type="protein sequence ID" value="AET3Gv20202400.4"/>
    <property type="gene ID" value="AET3Gv20202400"/>
</dbReference>
<name>A0A453E361_AEGTS</name>
<protein>
    <submittedName>
        <fullName evidence="2">Uncharacterized protein</fullName>
    </submittedName>
</protein>
<reference evidence="2" key="5">
    <citation type="journal article" date="2021" name="G3 (Bethesda)">
        <title>Aegilops tauschii genome assembly Aet v5.0 features greater sequence contiguity and improved annotation.</title>
        <authorList>
            <person name="Wang L."/>
            <person name="Zhu T."/>
            <person name="Rodriguez J.C."/>
            <person name="Deal K.R."/>
            <person name="Dubcovsky J."/>
            <person name="McGuire P.E."/>
            <person name="Lux T."/>
            <person name="Spannagl M."/>
            <person name="Mayer K.F.X."/>
            <person name="Baldrich P."/>
            <person name="Meyers B.C."/>
            <person name="Huo N."/>
            <person name="Gu Y.Q."/>
            <person name="Zhou H."/>
            <person name="Devos K.M."/>
            <person name="Bennetzen J.L."/>
            <person name="Unver T."/>
            <person name="Budak H."/>
            <person name="Gulick P.J."/>
            <person name="Galiba G."/>
            <person name="Kalapos B."/>
            <person name="Nelson D.R."/>
            <person name="Li P."/>
            <person name="You F.M."/>
            <person name="Luo M.C."/>
            <person name="Dvorak J."/>
        </authorList>
    </citation>
    <scope>NUCLEOTIDE SEQUENCE [LARGE SCALE GENOMIC DNA]</scope>
    <source>
        <strain evidence="2">cv. AL8/78</strain>
    </source>
</reference>
<reference evidence="2" key="4">
    <citation type="submission" date="2019-03" db="UniProtKB">
        <authorList>
            <consortium name="EnsemblPlants"/>
        </authorList>
    </citation>
    <scope>IDENTIFICATION</scope>
</reference>
<evidence type="ECO:0000256" key="1">
    <source>
        <dbReference type="SAM" id="Phobius"/>
    </source>
</evidence>
<reference evidence="3" key="1">
    <citation type="journal article" date="2014" name="Science">
        <title>Ancient hybridizations among the ancestral genomes of bread wheat.</title>
        <authorList>
            <consortium name="International Wheat Genome Sequencing Consortium,"/>
            <person name="Marcussen T."/>
            <person name="Sandve S.R."/>
            <person name="Heier L."/>
            <person name="Spannagl M."/>
            <person name="Pfeifer M."/>
            <person name="Jakobsen K.S."/>
            <person name="Wulff B.B."/>
            <person name="Steuernagel B."/>
            <person name="Mayer K.F."/>
            <person name="Olsen O.A."/>
        </authorList>
    </citation>
    <scope>NUCLEOTIDE SEQUENCE [LARGE SCALE GENOMIC DNA]</scope>
    <source>
        <strain evidence="3">cv. AL8/78</strain>
    </source>
</reference>
<reference evidence="2" key="3">
    <citation type="journal article" date="2017" name="Nature">
        <title>Genome sequence of the progenitor of the wheat D genome Aegilops tauschii.</title>
        <authorList>
            <person name="Luo M.C."/>
            <person name="Gu Y.Q."/>
            <person name="Puiu D."/>
            <person name="Wang H."/>
            <person name="Twardziok S.O."/>
            <person name="Deal K.R."/>
            <person name="Huo N."/>
            <person name="Zhu T."/>
            <person name="Wang L."/>
            <person name="Wang Y."/>
            <person name="McGuire P.E."/>
            <person name="Liu S."/>
            <person name="Long H."/>
            <person name="Ramasamy R.K."/>
            <person name="Rodriguez J.C."/>
            <person name="Van S.L."/>
            <person name="Yuan L."/>
            <person name="Wang Z."/>
            <person name="Xia Z."/>
            <person name="Xiao L."/>
            <person name="Anderson O.D."/>
            <person name="Ouyang S."/>
            <person name="Liang Y."/>
            <person name="Zimin A.V."/>
            <person name="Pertea G."/>
            <person name="Qi P."/>
            <person name="Bennetzen J.L."/>
            <person name="Dai X."/>
            <person name="Dawson M.W."/>
            <person name="Muller H.G."/>
            <person name="Kugler K."/>
            <person name="Rivarola-Duarte L."/>
            <person name="Spannagl M."/>
            <person name="Mayer K.F.X."/>
            <person name="Lu F.H."/>
            <person name="Bevan M.W."/>
            <person name="Leroy P."/>
            <person name="Li P."/>
            <person name="You F.M."/>
            <person name="Sun Q."/>
            <person name="Liu Z."/>
            <person name="Lyons E."/>
            <person name="Wicker T."/>
            <person name="Salzberg S.L."/>
            <person name="Devos K.M."/>
            <person name="Dvorak J."/>
        </authorList>
    </citation>
    <scope>NUCLEOTIDE SEQUENCE [LARGE SCALE GENOMIC DNA]</scope>
    <source>
        <strain evidence="2">cv. AL8/78</strain>
    </source>
</reference>
<dbReference type="EnsemblPlants" id="AET3Gv20202400.4">
    <property type="protein sequence ID" value="AET3Gv20202400.4"/>
    <property type="gene ID" value="AET3Gv20202400"/>
</dbReference>